<keyword evidence="2" id="KW-1185">Reference proteome</keyword>
<dbReference type="Proteomes" id="UP000190951">
    <property type="component" value="Plasmid p330"/>
</dbReference>
<name>A0A1S8L1P9_9CLOT</name>
<gene>
    <name evidence="1" type="ORF">CROST_047270</name>
</gene>
<keyword evidence="1" id="KW-0614">Plasmid</keyword>
<organism evidence="1 2">
    <name type="scientific">Clostridium felsineum</name>
    <dbReference type="NCBI Taxonomy" id="36839"/>
    <lineage>
        <taxon>Bacteria</taxon>
        <taxon>Bacillati</taxon>
        <taxon>Bacillota</taxon>
        <taxon>Clostridia</taxon>
        <taxon>Eubacteriales</taxon>
        <taxon>Clostridiaceae</taxon>
        <taxon>Clostridium</taxon>
    </lineage>
</organism>
<geneLocation type="plasmid" evidence="1 2">
    <name>p330</name>
</geneLocation>
<dbReference type="EMBL" id="CP096984">
    <property type="protein sequence ID" value="URZ13949.1"/>
    <property type="molecule type" value="Genomic_DNA"/>
</dbReference>
<dbReference type="AlphaFoldDB" id="A0A1S8L1P9"/>
<dbReference type="KEGG" id="crw:CROST_047270"/>
<sequence length="165" mass="18782">MNNEISDFYKSFSASDALAFIMFPKAAPVLLGSLNNINYSIKKDKSISVTIDFQLVNKHWESNLTKQIPWLEACYELEGDKLPLFDIMILNSLEDDSASKIFIYGAKISGETNSIKSNHLSTEGTLRFMAKDIDTFLDKDITTKDLEHNNCIIRECSTEMYFDDI</sequence>
<evidence type="ECO:0000313" key="1">
    <source>
        <dbReference type="EMBL" id="URZ13949.1"/>
    </source>
</evidence>
<accession>A0A1S8L1P9</accession>
<reference evidence="1 2" key="1">
    <citation type="submission" date="2022-04" db="EMBL/GenBank/DDBJ databases">
        <title>Genome sequence of C. roseum typestrain.</title>
        <authorList>
            <person name="Poehlein A."/>
            <person name="Schoch T."/>
            <person name="Duerre P."/>
            <person name="Daniel R."/>
        </authorList>
    </citation>
    <scope>NUCLEOTIDE SEQUENCE [LARGE SCALE GENOMIC DNA]</scope>
    <source>
        <strain evidence="1 2">DSM 7320</strain>
        <plasmid evidence="1 2">p330</plasmid>
    </source>
</reference>
<protein>
    <submittedName>
        <fullName evidence="1">Uncharacterized protein</fullName>
    </submittedName>
</protein>
<dbReference type="STRING" id="84029.CROST_32140"/>
<proteinExistence type="predicted"/>
<evidence type="ECO:0000313" key="2">
    <source>
        <dbReference type="Proteomes" id="UP000190951"/>
    </source>
</evidence>
<dbReference type="RefSeq" id="WP_077832515.1">
    <property type="nucleotide sequence ID" value="NZ_CP096984.1"/>
</dbReference>